<organism evidence="8 9">
    <name type="scientific">Acinetobacter stercoris</name>
    <dbReference type="NCBI Taxonomy" id="2126983"/>
    <lineage>
        <taxon>Bacteria</taxon>
        <taxon>Pseudomonadati</taxon>
        <taxon>Pseudomonadota</taxon>
        <taxon>Gammaproteobacteria</taxon>
        <taxon>Moraxellales</taxon>
        <taxon>Moraxellaceae</taxon>
        <taxon>Acinetobacter</taxon>
    </lineage>
</organism>
<dbReference type="PANTHER" id="PTHR32322:SF18">
    <property type="entry name" value="S-ADENOSYLMETHIONINE_S-ADENOSYLHOMOCYSTEINE TRANSPORTER"/>
    <property type="match status" value="1"/>
</dbReference>
<feature type="transmembrane region" description="Helical" evidence="6">
    <location>
        <begin position="159"/>
        <end position="176"/>
    </location>
</feature>
<dbReference type="OrthoDB" id="7065924at2"/>
<feature type="transmembrane region" description="Helical" evidence="6">
    <location>
        <begin position="273"/>
        <end position="292"/>
    </location>
</feature>
<proteinExistence type="predicted"/>
<name>A0A2U3N1T1_9GAMM</name>
<dbReference type="AlphaFoldDB" id="A0A2U3N1T1"/>
<keyword evidence="3 6" id="KW-0812">Transmembrane</keyword>
<evidence type="ECO:0000256" key="4">
    <source>
        <dbReference type="ARBA" id="ARBA00022989"/>
    </source>
</evidence>
<keyword evidence="9" id="KW-1185">Reference proteome</keyword>
<evidence type="ECO:0000256" key="2">
    <source>
        <dbReference type="ARBA" id="ARBA00022475"/>
    </source>
</evidence>
<feature type="transmembrane region" description="Helical" evidence="6">
    <location>
        <begin position="94"/>
        <end position="115"/>
    </location>
</feature>
<feature type="transmembrane region" description="Helical" evidence="6">
    <location>
        <begin position="122"/>
        <end position="139"/>
    </location>
</feature>
<dbReference type="InterPro" id="IPR050638">
    <property type="entry name" value="AA-Vitamin_Transporters"/>
</dbReference>
<evidence type="ECO:0000259" key="7">
    <source>
        <dbReference type="Pfam" id="PF00892"/>
    </source>
</evidence>
<feature type="domain" description="EamA" evidence="7">
    <location>
        <begin position="159"/>
        <end position="286"/>
    </location>
</feature>
<dbReference type="NCBIfam" id="NF008676">
    <property type="entry name" value="PRK11689.1"/>
    <property type="match status" value="1"/>
</dbReference>
<dbReference type="InParanoid" id="A0A2U3N1T1"/>
<feature type="transmembrane region" description="Helical" evidence="6">
    <location>
        <begin position="36"/>
        <end position="54"/>
    </location>
</feature>
<feature type="transmembrane region" description="Helical" evidence="6">
    <location>
        <begin position="216"/>
        <end position="234"/>
    </location>
</feature>
<keyword evidence="5 6" id="KW-0472">Membrane</keyword>
<sequence length="299" mass="33385">MQNPSNKATLIGLSSILIWASLVAVVKLITEALTPISGIALIYSFSAICILCLSGFPKIKQMPKKYLWGCGALFVSYEILFLCSVALSKSHEQVMIIAMINYLWPPLTIVMSILAKQLNYRYSVILGFFISVFGLLLVVNPDILNLKKMHQVLSQNPVAYAFALIGAVVWPCYNVFTKKYAEGHNAVPLFFLIATLMLWIIHFISHETFIVPDFSLGLAIVLIGGLIGISYNNWNYSLQFGNIKLLILATYFIPIFSSLLSMMILGFQPEQGFWIGTCLVTLGALICWKSTWQVSHIRS</sequence>
<dbReference type="PANTHER" id="PTHR32322">
    <property type="entry name" value="INNER MEMBRANE TRANSPORTER"/>
    <property type="match status" value="1"/>
</dbReference>
<comment type="subcellular location">
    <subcellularLocation>
        <location evidence="1">Cell membrane</location>
        <topology evidence="1">Multi-pass membrane protein</topology>
    </subcellularLocation>
</comment>
<dbReference type="GO" id="GO:0005886">
    <property type="term" value="C:plasma membrane"/>
    <property type="evidence" value="ECO:0007669"/>
    <property type="project" value="UniProtKB-SubCell"/>
</dbReference>
<evidence type="ECO:0000256" key="1">
    <source>
        <dbReference type="ARBA" id="ARBA00004651"/>
    </source>
</evidence>
<feature type="transmembrane region" description="Helical" evidence="6">
    <location>
        <begin position="9"/>
        <end position="30"/>
    </location>
</feature>
<dbReference type="SUPFAM" id="SSF103481">
    <property type="entry name" value="Multidrug resistance efflux transporter EmrE"/>
    <property type="match status" value="1"/>
</dbReference>
<dbReference type="Proteomes" id="UP000245974">
    <property type="component" value="Unassembled WGS sequence"/>
</dbReference>
<evidence type="ECO:0000256" key="6">
    <source>
        <dbReference type="SAM" id="Phobius"/>
    </source>
</evidence>
<keyword evidence="2" id="KW-1003">Cell membrane</keyword>
<dbReference type="EMBL" id="OOGT01000157">
    <property type="protein sequence ID" value="SPL71646.1"/>
    <property type="molecule type" value="Genomic_DNA"/>
</dbReference>
<feature type="transmembrane region" description="Helical" evidence="6">
    <location>
        <begin position="188"/>
        <end position="204"/>
    </location>
</feature>
<protein>
    <submittedName>
        <fullName evidence="8">Aromatic amino acid exporter YddG</fullName>
    </submittedName>
</protein>
<dbReference type="RefSeq" id="WP_121975063.1">
    <property type="nucleotide sequence ID" value="NZ_OOGT01000157.1"/>
</dbReference>
<dbReference type="InterPro" id="IPR000620">
    <property type="entry name" value="EamA_dom"/>
</dbReference>
<feature type="transmembrane region" description="Helical" evidence="6">
    <location>
        <begin position="66"/>
        <end position="88"/>
    </location>
</feature>
<gene>
    <name evidence="8" type="primary">yddG</name>
    <name evidence="8" type="ORF">KPC_2824</name>
</gene>
<accession>A0A2U3N1T1</accession>
<evidence type="ECO:0000313" key="9">
    <source>
        <dbReference type="Proteomes" id="UP000245974"/>
    </source>
</evidence>
<feature type="transmembrane region" description="Helical" evidence="6">
    <location>
        <begin position="246"/>
        <end position="267"/>
    </location>
</feature>
<evidence type="ECO:0000256" key="5">
    <source>
        <dbReference type="ARBA" id="ARBA00023136"/>
    </source>
</evidence>
<dbReference type="Pfam" id="PF00892">
    <property type="entry name" value="EamA"/>
    <property type="match status" value="1"/>
</dbReference>
<evidence type="ECO:0000256" key="3">
    <source>
        <dbReference type="ARBA" id="ARBA00022692"/>
    </source>
</evidence>
<keyword evidence="4 6" id="KW-1133">Transmembrane helix</keyword>
<dbReference type="FunCoup" id="A0A2U3N1T1">
    <property type="interactions" value="5"/>
</dbReference>
<dbReference type="InterPro" id="IPR037185">
    <property type="entry name" value="EmrE-like"/>
</dbReference>
<evidence type="ECO:0000313" key="8">
    <source>
        <dbReference type="EMBL" id="SPL71646.1"/>
    </source>
</evidence>
<reference evidence="9" key="1">
    <citation type="submission" date="2018-03" db="EMBL/GenBank/DDBJ databases">
        <authorList>
            <person name="Blom J."/>
        </authorList>
    </citation>
    <scope>NUCLEOTIDE SEQUENCE [LARGE SCALE GENOMIC DNA]</scope>
    <source>
        <strain evidence="9">KPC-SM-21</strain>
    </source>
</reference>